<gene>
    <name evidence="1" type="ORF">HBO38_04570</name>
</gene>
<dbReference type="AlphaFoldDB" id="A0A7Y1F7C3"/>
<protein>
    <submittedName>
        <fullName evidence="1">Uncharacterized protein</fullName>
    </submittedName>
</protein>
<name>A0A7Y1F7C3_PSEVE</name>
<comment type="caution">
    <text evidence="1">The sequence shown here is derived from an EMBL/GenBank/DDBJ whole genome shotgun (WGS) entry which is preliminary data.</text>
</comment>
<sequence>MHRGRLLVPVWDVLRKIDTLTRQRKAKIVVIVERDNEWLRKHKLHFVFPNNKVAYHM</sequence>
<reference evidence="1 2" key="1">
    <citation type="journal article" date="2020" name="Front. Microbiol.">
        <title>Genetic Organization of the aprX-lipA2 Operon Affects the Proteolytic Potential of Pseudomonas Species in Milk.</title>
        <authorList>
            <person name="Maier C."/>
            <person name="Huptas C."/>
            <person name="von Neubeck M."/>
            <person name="Scherer S."/>
            <person name="Wenning M."/>
            <person name="Lucking G."/>
        </authorList>
    </citation>
    <scope>NUCLEOTIDE SEQUENCE [LARGE SCALE GENOMIC DNA]</scope>
    <source>
        <strain evidence="1 2">DSM 16272</strain>
    </source>
</reference>
<dbReference type="RefSeq" id="WP_169883809.1">
    <property type="nucleotide sequence ID" value="NZ_JAAQWG010000005.1"/>
</dbReference>
<proteinExistence type="predicted"/>
<accession>A0A7Y1F7C3</accession>
<evidence type="ECO:0000313" key="2">
    <source>
        <dbReference type="Proteomes" id="UP000537729"/>
    </source>
</evidence>
<evidence type="ECO:0000313" key="1">
    <source>
        <dbReference type="EMBL" id="NMY07733.1"/>
    </source>
</evidence>
<dbReference type="Proteomes" id="UP000537729">
    <property type="component" value="Unassembled WGS sequence"/>
</dbReference>
<dbReference type="EMBL" id="JAAQWG010000005">
    <property type="protein sequence ID" value="NMY07733.1"/>
    <property type="molecule type" value="Genomic_DNA"/>
</dbReference>
<organism evidence="1 2">
    <name type="scientific">Pseudomonas veronii</name>
    <dbReference type="NCBI Taxonomy" id="76761"/>
    <lineage>
        <taxon>Bacteria</taxon>
        <taxon>Pseudomonadati</taxon>
        <taxon>Pseudomonadota</taxon>
        <taxon>Gammaproteobacteria</taxon>
        <taxon>Pseudomonadales</taxon>
        <taxon>Pseudomonadaceae</taxon>
        <taxon>Pseudomonas</taxon>
    </lineage>
</organism>